<evidence type="ECO:0000256" key="1">
    <source>
        <dbReference type="ARBA" id="ARBA00004635"/>
    </source>
</evidence>
<proteinExistence type="inferred from homology"/>
<dbReference type="PROSITE" id="PS51257">
    <property type="entry name" value="PROKAR_LIPOPROTEIN"/>
    <property type="match status" value="1"/>
</dbReference>
<accession>A0A1H9I4Q2</accession>
<evidence type="ECO:0000256" key="4">
    <source>
        <dbReference type="ARBA" id="ARBA00023139"/>
    </source>
</evidence>
<feature type="chain" id="PRO_5011565664" description="Lipoprotein" evidence="8">
    <location>
        <begin position="22"/>
        <end position="273"/>
    </location>
</feature>
<dbReference type="OrthoDB" id="9812878at2"/>
<reference evidence="9 10" key="1">
    <citation type="submission" date="2016-10" db="EMBL/GenBank/DDBJ databases">
        <authorList>
            <person name="de Groot N.N."/>
        </authorList>
    </citation>
    <scope>NUCLEOTIDE SEQUENCE [LARGE SCALE GENOMIC DNA]</scope>
    <source>
        <strain evidence="9 10">DSM 15827</strain>
    </source>
</reference>
<dbReference type="GO" id="GO:0016020">
    <property type="term" value="C:membrane"/>
    <property type="evidence" value="ECO:0007669"/>
    <property type="project" value="UniProtKB-SubCell"/>
</dbReference>
<keyword evidence="10" id="KW-1185">Reference proteome</keyword>
<evidence type="ECO:0000256" key="8">
    <source>
        <dbReference type="SAM" id="SignalP"/>
    </source>
</evidence>
<evidence type="ECO:0000313" key="9">
    <source>
        <dbReference type="EMBL" id="SEQ69543.1"/>
    </source>
</evidence>
<dbReference type="STRING" id="137733.SAMN05421767_10458"/>
<dbReference type="Proteomes" id="UP000198556">
    <property type="component" value="Unassembled WGS sequence"/>
</dbReference>
<keyword evidence="5 6" id="KW-0449">Lipoprotein</keyword>
<evidence type="ECO:0000256" key="2">
    <source>
        <dbReference type="ARBA" id="ARBA00022729"/>
    </source>
</evidence>
<comment type="subcellular location">
    <subcellularLocation>
        <location evidence="1">Membrane</location>
        <topology evidence="1">Lipid-anchor</topology>
    </subcellularLocation>
</comment>
<evidence type="ECO:0000313" key="10">
    <source>
        <dbReference type="Proteomes" id="UP000198556"/>
    </source>
</evidence>
<keyword evidence="2 8" id="KW-0732">Signal</keyword>
<sequence>MNGKKKLVVGLISMVMGVLSACGGPIETPENVITVIASPVPHTEILEAAKPILKEKGYDLEITIVNDYQTPNRIVADGYADANYFQHSPYLELFTKENNLDLVSVGNVHLEPMAVYSKKYRSLTDLPDNAVVYASTSVADIGRCIDFFVQAGLMEVCDGVTAVDARLEDIISNPKQIEIKPEIAPEFLVTTYQQEEGDAVIINANFAIDAGLSPTRDAIAVESSNSPYANLVAVRPESVDKEKIKVLMDVLQSQEIKDYIKESYPDGSILPAE</sequence>
<comment type="similarity">
    <text evidence="6">Belongs to the nlpA lipoprotein family.</text>
</comment>
<dbReference type="Pfam" id="PF03180">
    <property type="entry name" value="Lipoprotein_9"/>
    <property type="match status" value="1"/>
</dbReference>
<protein>
    <recommendedName>
        <fullName evidence="6">Lipoprotein</fullName>
    </recommendedName>
</protein>
<dbReference type="InterPro" id="IPR004872">
    <property type="entry name" value="Lipoprotein_NlpA"/>
</dbReference>
<evidence type="ECO:0000256" key="6">
    <source>
        <dbReference type="PIRNR" id="PIRNR002854"/>
    </source>
</evidence>
<dbReference type="SUPFAM" id="SSF53850">
    <property type="entry name" value="Periplasmic binding protein-like II"/>
    <property type="match status" value="1"/>
</dbReference>
<dbReference type="EMBL" id="FOGF01000004">
    <property type="protein sequence ID" value="SEQ69543.1"/>
    <property type="molecule type" value="Genomic_DNA"/>
</dbReference>
<organism evidence="9 10">
    <name type="scientific">Granulicatella balaenopterae</name>
    <dbReference type="NCBI Taxonomy" id="137733"/>
    <lineage>
        <taxon>Bacteria</taxon>
        <taxon>Bacillati</taxon>
        <taxon>Bacillota</taxon>
        <taxon>Bacilli</taxon>
        <taxon>Lactobacillales</taxon>
        <taxon>Carnobacteriaceae</taxon>
        <taxon>Granulicatella</taxon>
    </lineage>
</organism>
<name>A0A1H9I4Q2_9LACT</name>
<dbReference type="PANTHER" id="PTHR30429">
    <property type="entry name" value="D-METHIONINE-BINDING LIPOPROTEIN METQ"/>
    <property type="match status" value="1"/>
</dbReference>
<dbReference type="RefSeq" id="WP_089745980.1">
    <property type="nucleotide sequence ID" value="NZ_FOGF01000004.1"/>
</dbReference>
<gene>
    <name evidence="9" type="ORF">SAMN05421767_10458</name>
</gene>
<feature type="signal peptide" evidence="8">
    <location>
        <begin position="1"/>
        <end position="21"/>
    </location>
</feature>
<dbReference type="PIRSF" id="PIRSF002854">
    <property type="entry name" value="MetQ"/>
    <property type="match status" value="1"/>
</dbReference>
<dbReference type="AlphaFoldDB" id="A0A1H9I4Q2"/>
<evidence type="ECO:0000256" key="5">
    <source>
        <dbReference type="ARBA" id="ARBA00023288"/>
    </source>
</evidence>
<dbReference type="Gene3D" id="3.40.190.10">
    <property type="entry name" value="Periplasmic binding protein-like II"/>
    <property type="match status" value="2"/>
</dbReference>
<dbReference type="PANTHER" id="PTHR30429:SF0">
    <property type="entry name" value="METHIONINE-BINDING LIPOPROTEIN METQ"/>
    <property type="match status" value="1"/>
</dbReference>
<evidence type="ECO:0000256" key="3">
    <source>
        <dbReference type="ARBA" id="ARBA00023136"/>
    </source>
</evidence>
<feature type="lipid moiety-binding region" description="S-diacylglycerol cysteine" evidence="7">
    <location>
        <position position="22"/>
    </location>
</feature>
<keyword evidence="4" id="KW-0564">Palmitate</keyword>
<evidence type="ECO:0000256" key="7">
    <source>
        <dbReference type="PIRSR" id="PIRSR002854-1"/>
    </source>
</evidence>
<keyword evidence="3" id="KW-0472">Membrane</keyword>